<comment type="caution">
    <text evidence="3">The sequence shown here is derived from an EMBL/GenBank/DDBJ whole genome shotgun (WGS) entry which is preliminary data.</text>
</comment>
<reference evidence="3" key="1">
    <citation type="submission" date="2023-03" db="EMBL/GenBank/DDBJ databases">
        <title>Massive genome expansion in bonnet fungi (Mycena s.s.) driven by repeated elements and novel gene families across ecological guilds.</title>
        <authorList>
            <consortium name="Lawrence Berkeley National Laboratory"/>
            <person name="Harder C.B."/>
            <person name="Miyauchi S."/>
            <person name="Viragh M."/>
            <person name="Kuo A."/>
            <person name="Thoen E."/>
            <person name="Andreopoulos B."/>
            <person name="Lu D."/>
            <person name="Skrede I."/>
            <person name="Drula E."/>
            <person name="Henrissat B."/>
            <person name="Morin E."/>
            <person name="Kohler A."/>
            <person name="Barry K."/>
            <person name="LaButti K."/>
            <person name="Morin E."/>
            <person name="Salamov A."/>
            <person name="Lipzen A."/>
            <person name="Mereny Z."/>
            <person name="Hegedus B."/>
            <person name="Baldrian P."/>
            <person name="Stursova M."/>
            <person name="Weitz H."/>
            <person name="Taylor A."/>
            <person name="Grigoriev I.V."/>
            <person name="Nagy L.G."/>
            <person name="Martin F."/>
            <person name="Kauserud H."/>
        </authorList>
    </citation>
    <scope>NUCLEOTIDE SEQUENCE</scope>
    <source>
        <strain evidence="3">CBHHK002</strain>
    </source>
</reference>
<feature type="chain" id="PRO_5042154179" evidence="2">
    <location>
        <begin position="26"/>
        <end position="331"/>
    </location>
</feature>
<organism evidence="3 4">
    <name type="scientific">Mycena albidolilacea</name>
    <dbReference type="NCBI Taxonomy" id="1033008"/>
    <lineage>
        <taxon>Eukaryota</taxon>
        <taxon>Fungi</taxon>
        <taxon>Dikarya</taxon>
        <taxon>Basidiomycota</taxon>
        <taxon>Agaricomycotina</taxon>
        <taxon>Agaricomycetes</taxon>
        <taxon>Agaricomycetidae</taxon>
        <taxon>Agaricales</taxon>
        <taxon>Marasmiineae</taxon>
        <taxon>Mycenaceae</taxon>
        <taxon>Mycena</taxon>
    </lineage>
</organism>
<protein>
    <submittedName>
        <fullName evidence="3">Uncharacterized protein</fullName>
    </submittedName>
</protein>
<keyword evidence="2" id="KW-0732">Signal</keyword>
<feature type="signal peptide" evidence="2">
    <location>
        <begin position="1"/>
        <end position="25"/>
    </location>
</feature>
<evidence type="ECO:0000313" key="3">
    <source>
        <dbReference type="EMBL" id="KAJ7348564.1"/>
    </source>
</evidence>
<dbReference type="Proteomes" id="UP001218218">
    <property type="component" value="Unassembled WGS sequence"/>
</dbReference>
<dbReference type="Gene3D" id="2.60.120.260">
    <property type="entry name" value="Galactose-binding domain-like"/>
    <property type="match status" value="1"/>
</dbReference>
<evidence type="ECO:0000256" key="1">
    <source>
        <dbReference type="SAM" id="MobiDB-lite"/>
    </source>
</evidence>
<feature type="compositionally biased region" description="Polar residues" evidence="1">
    <location>
        <begin position="60"/>
        <end position="76"/>
    </location>
</feature>
<gene>
    <name evidence="3" type="ORF">DFH08DRAFT_1079962</name>
</gene>
<feature type="compositionally biased region" description="Basic and acidic residues" evidence="1">
    <location>
        <begin position="175"/>
        <end position="214"/>
    </location>
</feature>
<feature type="region of interest" description="Disordered" evidence="1">
    <location>
        <begin position="45"/>
        <end position="86"/>
    </location>
</feature>
<keyword evidence="4" id="KW-1185">Reference proteome</keyword>
<sequence length="331" mass="33487">MSGSTLPAFKFVLLAALVAPQLCAATVLRPLPNLALRFESGANEHAMGTKTSSDDHGNDGASTTTESFSPTASTTHNGDDSPTSTFTSTPTAAAGFTAIVVNMSSSALTFTGDWVDAPANSSAVCGGGTAKSVSGSAGVSGVKYTFTGTEIYVQSTSHNASYTITLDGDVTEFEAHDDSGHDTRALHLRTSNKDTSDDPAGHDANDDNGRHDVNDDNGGSGSRGNGTCAYRYVRTGLADGSHTLEINVLGRSTDTDVGDDNPGAGDKEEWSFVLQSFVVIQNASTAASGSANGSSTTNGNSNANTTGGASGVKVGTGMVAALAAAGVWILL</sequence>
<accession>A0AAD7A340</accession>
<evidence type="ECO:0000256" key="2">
    <source>
        <dbReference type="SAM" id="SignalP"/>
    </source>
</evidence>
<dbReference type="EMBL" id="JARIHO010000017">
    <property type="protein sequence ID" value="KAJ7348564.1"/>
    <property type="molecule type" value="Genomic_DNA"/>
</dbReference>
<proteinExistence type="predicted"/>
<name>A0AAD7A340_9AGAR</name>
<evidence type="ECO:0000313" key="4">
    <source>
        <dbReference type="Proteomes" id="UP001218218"/>
    </source>
</evidence>
<feature type="region of interest" description="Disordered" evidence="1">
    <location>
        <begin position="175"/>
        <end position="225"/>
    </location>
</feature>
<dbReference type="AlphaFoldDB" id="A0AAD7A340"/>